<proteinExistence type="predicted"/>
<protein>
    <submittedName>
        <fullName evidence="2">Uncharacterized protein</fullName>
    </submittedName>
</protein>
<accession>A0AAV2BUW1</accession>
<sequence>MPKKKDPWTYKKRKKTKKTKNKVAPTKAKTIEHSRLPDPDGVTTPIELPSNISPYNPVKKEANYPDTRFETSTTLFPAEALKENRLPSATPCEISKPSAERSRLPDPDGVSTSKGISSDTLLNFPVKMEVDHPDTRFETSTTLFPAETLKENRQPSETPCEISKPSAECARLPNPDGVSTSEGLSSDTLLNFPVKKELDHPDTRFETSTTTLFPAEAVKENHLPSETPREISKRCAEEEFISASSKKLKISSDSTPLVEQAISEDVSILEAPPKKVKIEVIDLTDESTPINPIICSPVKTSFLQNKISGRPNMSPQSNGDIRVKVEASENTCEVIANAVGAADINCDAIQTNIEQGKASENISELNADKSNVDINKSINIPLDNPFPIQVKSEKNMPIESNNNVNIDESPVVPPFDIRIQIKTEQSESNETHNKVNFENPLVAVSRHTDTATQNILLRSELNKENEDNRQVTDQVPISNAVSDYITKNAPDTVNSINHLAVNDVPIKVELEENCIESGNSTSVSNLFYDVNRTDMSSVDLPEKNNQNRTYENCESNDSYMPASSTPSVCSTEIPPDILHGTKHLSNELQTEKNINDRLSHYSINSEEARRDMVSDENKTGVDSTVNCSLPALQMMSEPEKMDFLENSCNSVKFQNYEDLSQNSCNSEKFQNYEDLSQKSTNSINKSICVVPTETFITDQLNRISISPINDGGIFDVGDSQLYKPGTFRTPLLKYLNCNTKADALQVSHLRSFLSGIINKNEISDTGSEVISDFTDSRNEFELPVAEKREELSNLQVSEKQSLNFEVEKILDKMSSWPNLKEFLNSNTNTDSNSASSQLKEFIIDGHAHNSSNDDGLDDEKRQNSSPNRFFESPSTISEYNQLSKSDSHTVDFVSPMDIECPSSLDENKQSETLKNQSMKAKELASGELFSNDFLRQILGSVKSAHSVDISKVSTTPSPSPDPVNKSKIIIDESVFQNLRQIDLFKNKLVEDVNSVPNVNEKNSDRIMKNSEISPKDFAVQSENVLKRTRDVLFNPSVTCADTVEVPPKRGKISEDASISKNNGLRKLSLDEYKKRDSRLIDSPHYQPDLYFTKQFAAESPSNSSDSSSGFSNFQQNIFTSANRQNLSLFTSSDTSLQNPNYRHMVNTSSLQDPRLARNNSRSLYKEVNSQKQLCSFNIDQTYPFQSAPEASKSSVHPSLKQKPSTSTFDTMRNSSEMLPVSELFRPTVNTVKKPHTFSEPNNIHPSDFNQRTSDKDRRIFISSPPSESRSFSISPDISDQSIQGVRSRPPLLPFPHLSDNVSPPTHHHYSSGSASRENMPKPPLPTSIPPKPPLLPTPAIVEQSFSIAPKRSPNSLPLNYKKLAASKNLPFSNQSSSEFCFVSLLSKQLIEGIGRKVINTDEVYLIIIERNIDWILGIDKESGIPRISEIGGEFKLVRDSYVNHLAHYNTYFPLLLLDCFSKISTALKAAREKEKTIRNVCKVVLCETMESYVSFTCDSFIDRSDMDNIPKDGHIVLVKFSTKPTGNVKMLGYVCSSGLRNYSHNHDYGHEILRFVNTNNRSDLMKIKITFSIVFAIPGINLDAPIQVIKLTSIKKALMLNNALMKLKGSPLCDILLSPRNHNIKSVALPRRQDTNAMTTVVQEIVQTFPSSPQLIILKSAPFTDSFLAIVQIVEEMLKFNIPGKILVCVRAEVLNQMGMNLIETSSNVVIINREKENLHKRLESRTLDEMVKHYKSALDITEEKAKIRVFEEAEVLLVVTGTCFYEDVQCLAKDLTYCIIHDAQSFTEPESLLPLLYGIRHLLLFGDPDESCHVSSKCAARLGYNKSLFHRAYNLC</sequence>
<feature type="compositionally biased region" description="Basic residues" evidence="1">
    <location>
        <begin position="10"/>
        <end position="21"/>
    </location>
</feature>
<evidence type="ECO:0000313" key="2">
    <source>
        <dbReference type="EMBL" id="CAL1299667.1"/>
    </source>
</evidence>
<feature type="region of interest" description="Disordered" evidence="1">
    <location>
        <begin position="846"/>
        <end position="873"/>
    </location>
</feature>
<dbReference type="InterPro" id="IPR027417">
    <property type="entry name" value="P-loop_NTPase"/>
</dbReference>
<evidence type="ECO:0000256" key="1">
    <source>
        <dbReference type="SAM" id="MobiDB-lite"/>
    </source>
</evidence>
<feature type="compositionally biased region" description="Basic and acidic residues" evidence="1">
    <location>
        <begin position="29"/>
        <end position="38"/>
    </location>
</feature>
<comment type="caution">
    <text evidence="2">The sequence shown here is derived from an EMBL/GenBank/DDBJ whole genome shotgun (WGS) entry which is preliminary data.</text>
</comment>
<feature type="compositionally biased region" description="Pro residues" evidence="1">
    <location>
        <begin position="1320"/>
        <end position="1335"/>
    </location>
</feature>
<feature type="region of interest" description="Disordered" evidence="1">
    <location>
        <begin position="1187"/>
        <end position="1211"/>
    </location>
</feature>
<dbReference type="Proteomes" id="UP001497382">
    <property type="component" value="Unassembled WGS sequence"/>
</dbReference>
<feature type="compositionally biased region" description="Polar residues" evidence="1">
    <location>
        <begin position="863"/>
        <end position="873"/>
    </location>
</feature>
<evidence type="ECO:0000313" key="3">
    <source>
        <dbReference type="Proteomes" id="UP001497382"/>
    </source>
</evidence>
<feature type="region of interest" description="Disordered" evidence="1">
    <location>
        <begin position="150"/>
        <end position="169"/>
    </location>
</feature>
<feature type="region of interest" description="Disordered" evidence="1">
    <location>
        <begin position="1"/>
        <end position="59"/>
    </location>
</feature>
<dbReference type="Gene3D" id="3.40.50.300">
    <property type="entry name" value="P-loop containing nucleotide triphosphate hydrolases"/>
    <property type="match status" value="1"/>
</dbReference>
<feature type="compositionally biased region" description="Low complexity" evidence="1">
    <location>
        <begin position="1260"/>
        <end position="1283"/>
    </location>
</feature>
<feature type="region of interest" description="Disordered" evidence="1">
    <location>
        <begin position="1232"/>
        <end position="1335"/>
    </location>
</feature>
<feature type="region of interest" description="Disordered" evidence="1">
    <location>
        <begin position="1131"/>
        <end position="1155"/>
    </location>
</feature>
<feature type="region of interest" description="Disordered" evidence="1">
    <location>
        <begin position="80"/>
        <end position="118"/>
    </location>
</feature>
<name>A0AAV2BUW1_9ARAC</name>
<reference evidence="2 3" key="1">
    <citation type="submission" date="2024-04" db="EMBL/GenBank/DDBJ databases">
        <authorList>
            <person name="Rising A."/>
            <person name="Reimegard J."/>
            <person name="Sonavane S."/>
            <person name="Akerstrom W."/>
            <person name="Nylinder S."/>
            <person name="Hedman E."/>
            <person name="Kallberg Y."/>
        </authorList>
    </citation>
    <scope>NUCLEOTIDE SEQUENCE [LARGE SCALE GENOMIC DNA]</scope>
</reference>
<feature type="compositionally biased region" description="Polar residues" evidence="1">
    <location>
        <begin position="1191"/>
        <end position="1211"/>
    </location>
</feature>
<dbReference type="EMBL" id="CAXIEN010000513">
    <property type="protein sequence ID" value="CAL1299667.1"/>
    <property type="molecule type" value="Genomic_DNA"/>
</dbReference>
<gene>
    <name evidence="2" type="ORF">LARSCL_LOCUS21492</name>
</gene>
<keyword evidence="3" id="KW-1185">Reference proteome</keyword>
<feature type="compositionally biased region" description="Polar residues" evidence="1">
    <location>
        <begin position="1238"/>
        <end position="1251"/>
    </location>
</feature>
<organism evidence="2 3">
    <name type="scientific">Larinioides sclopetarius</name>
    <dbReference type="NCBI Taxonomy" id="280406"/>
    <lineage>
        <taxon>Eukaryota</taxon>
        <taxon>Metazoa</taxon>
        <taxon>Ecdysozoa</taxon>
        <taxon>Arthropoda</taxon>
        <taxon>Chelicerata</taxon>
        <taxon>Arachnida</taxon>
        <taxon>Araneae</taxon>
        <taxon>Araneomorphae</taxon>
        <taxon>Entelegynae</taxon>
        <taxon>Araneoidea</taxon>
        <taxon>Araneidae</taxon>
        <taxon>Larinioides</taxon>
    </lineage>
</organism>